<feature type="transmembrane region" description="Helical" evidence="7">
    <location>
        <begin position="204"/>
        <end position="220"/>
    </location>
</feature>
<keyword evidence="3" id="KW-1003">Cell membrane</keyword>
<dbReference type="GO" id="GO:0005886">
    <property type="term" value="C:plasma membrane"/>
    <property type="evidence" value="ECO:0007669"/>
    <property type="project" value="UniProtKB-SubCell"/>
</dbReference>
<dbReference type="Pfam" id="PF07690">
    <property type="entry name" value="MFS_1"/>
    <property type="match status" value="1"/>
</dbReference>
<dbReference type="PANTHER" id="PTHR42718">
    <property type="entry name" value="MAJOR FACILITATOR SUPERFAMILY MULTIDRUG TRANSPORTER MFSC"/>
    <property type="match status" value="1"/>
</dbReference>
<dbReference type="GO" id="GO:0022857">
    <property type="term" value="F:transmembrane transporter activity"/>
    <property type="evidence" value="ECO:0007669"/>
    <property type="project" value="InterPro"/>
</dbReference>
<feature type="transmembrane region" description="Helical" evidence="7">
    <location>
        <begin position="79"/>
        <end position="98"/>
    </location>
</feature>
<name>A0A6J7KFU6_9ZZZZ</name>
<feature type="domain" description="Major facilitator superfamily (MFS) profile" evidence="8">
    <location>
        <begin position="13"/>
        <end position="461"/>
    </location>
</feature>
<evidence type="ECO:0000313" key="9">
    <source>
        <dbReference type="EMBL" id="CAB4954301.1"/>
    </source>
</evidence>
<evidence type="ECO:0000256" key="6">
    <source>
        <dbReference type="ARBA" id="ARBA00023136"/>
    </source>
</evidence>
<feature type="transmembrane region" description="Helical" evidence="7">
    <location>
        <begin position="437"/>
        <end position="455"/>
    </location>
</feature>
<dbReference type="InterPro" id="IPR004638">
    <property type="entry name" value="EmrB-like"/>
</dbReference>
<evidence type="ECO:0000259" key="8">
    <source>
        <dbReference type="PROSITE" id="PS50850"/>
    </source>
</evidence>
<dbReference type="PROSITE" id="PS50850">
    <property type="entry name" value="MFS"/>
    <property type="match status" value="1"/>
</dbReference>
<protein>
    <submittedName>
        <fullName evidence="9">Unannotated protein</fullName>
    </submittedName>
</protein>
<dbReference type="InterPro" id="IPR020846">
    <property type="entry name" value="MFS_dom"/>
</dbReference>
<dbReference type="NCBIfam" id="TIGR00711">
    <property type="entry name" value="efflux_EmrB"/>
    <property type="match status" value="1"/>
</dbReference>
<feature type="transmembrane region" description="Helical" evidence="7">
    <location>
        <begin position="333"/>
        <end position="353"/>
    </location>
</feature>
<dbReference type="InterPro" id="IPR036259">
    <property type="entry name" value="MFS_trans_sf"/>
</dbReference>
<feature type="transmembrane region" description="Helical" evidence="7">
    <location>
        <begin position="165"/>
        <end position="184"/>
    </location>
</feature>
<dbReference type="CDD" id="cd17321">
    <property type="entry name" value="MFS_MMR_MDR_like"/>
    <property type="match status" value="1"/>
</dbReference>
<feature type="transmembrane region" description="Helical" evidence="7">
    <location>
        <begin position="138"/>
        <end position="159"/>
    </location>
</feature>
<dbReference type="AlphaFoldDB" id="A0A6J7KFU6"/>
<dbReference type="SUPFAM" id="SSF103473">
    <property type="entry name" value="MFS general substrate transporter"/>
    <property type="match status" value="1"/>
</dbReference>
<evidence type="ECO:0000256" key="3">
    <source>
        <dbReference type="ARBA" id="ARBA00022475"/>
    </source>
</evidence>
<reference evidence="9" key="1">
    <citation type="submission" date="2020-05" db="EMBL/GenBank/DDBJ databases">
        <authorList>
            <person name="Chiriac C."/>
            <person name="Salcher M."/>
            <person name="Ghai R."/>
            <person name="Kavagutti S V."/>
        </authorList>
    </citation>
    <scope>NUCLEOTIDE SEQUENCE</scope>
</reference>
<feature type="transmembrane region" description="Helical" evidence="7">
    <location>
        <begin position="226"/>
        <end position="249"/>
    </location>
</feature>
<feature type="transmembrane region" description="Helical" evidence="7">
    <location>
        <begin position="406"/>
        <end position="425"/>
    </location>
</feature>
<evidence type="ECO:0000256" key="7">
    <source>
        <dbReference type="SAM" id="Phobius"/>
    </source>
</evidence>
<feature type="transmembrane region" description="Helical" evidence="7">
    <location>
        <begin position="104"/>
        <end position="126"/>
    </location>
</feature>
<evidence type="ECO:0000256" key="1">
    <source>
        <dbReference type="ARBA" id="ARBA00004651"/>
    </source>
</evidence>
<keyword evidence="2" id="KW-0813">Transport</keyword>
<evidence type="ECO:0000256" key="5">
    <source>
        <dbReference type="ARBA" id="ARBA00022989"/>
    </source>
</evidence>
<dbReference type="InterPro" id="IPR011701">
    <property type="entry name" value="MFS"/>
</dbReference>
<dbReference type="PRINTS" id="PR01036">
    <property type="entry name" value="TCRTETB"/>
</dbReference>
<gene>
    <name evidence="9" type="ORF">UFOPK3564_03671</name>
</gene>
<dbReference type="EMBL" id="CAFBMK010000380">
    <property type="protein sequence ID" value="CAB4954301.1"/>
    <property type="molecule type" value="Genomic_DNA"/>
</dbReference>
<feature type="transmembrane region" description="Helical" evidence="7">
    <location>
        <begin position="55"/>
        <end position="72"/>
    </location>
</feature>
<evidence type="ECO:0000256" key="4">
    <source>
        <dbReference type="ARBA" id="ARBA00022692"/>
    </source>
</evidence>
<dbReference type="Gene3D" id="1.20.1250.20">
    <property type="entry name" value="MFS general substrate transporter like domains"/>
    <property type="match status" value="1"/>
</dbReference>
<feature type="transmembrane region" description="Helical" evidence="7">
    <location>
        <begin position="12"/>
        <end position="35"/>
    </location>
</feature>
<keyword evidence="5 7" id="KW-1133">Transmembrane helix</keyword>
<evidence type="ECO:0000256" key="2">
    <source>
        <dbReference type="ARBA" id="ARBA00022448"/>
    </source>
</evidence>
<proteinExistence type="predicted"/>
<keyword evidence="4 7" id="KW-0812">Transmembrane</keyword>
<sequence length="496" mass="50010">MPAPPALAHPFRAVLIVAVAVFMTSLDNLVVGVALPSIKADLGGSLESLEWTVNAYTLAFAVFLLTGAALGDRFGRKRMFLLGLVLFTASSAAAALAGSVDALIAARALQGLGAAIITPLSLAILADAVPAERRGPAIGLWGAVGGLGVALGPAVGGAVVEGTHWSWIFWLNVPVGLLLLPTAIRGLRESHGEGGRSTPIDRPGLVLSTVGLFGLTFGIVRSQELGWGSTTVLVSIATGLVVLAAFLAWQRRTVAPMLPLRLFRSVPFSATNGLVFAMFFGMFGSIFLLGQFFQIAQGMGPLEAGLRTLPWTGMPVLVAPIAGILADRVGARPLLTLGMALQSAGLVWLAAVVSVDASYGSLVVPFVLSGAGMGMVIAPVTGAVLAAAPVALAGKASGATNAIRETGGVFGVAVLATVFASSGSYVSPEAFTDGLRAAVPVGAAVLALGALVGLLTPGRRPVALPEALRAEDGAAAGPDPVAGVVAPAPAPALERV</sequence>
<keyword evidence="6 7" id="KW-0472">Membrane</keyword>
<accession>A0A6J7KFU6</accession>
<feature type="transmembrane region" description="Helical" evidence="7">
    <location>
        <begin position="270"/>
        <end position="296"/>
    </location>
</feature>
<organism evidence="9">
    <name type="scientific">freshwater metagenome</name>
    <dbReference type="NCBI Taxonomy" id="449393"/>
    <lineage>
        <taxon>unclassified sequences</taxon>
        <taxon>metagenomes</taxon>
        <taxon>ecological metagenomes</taxon>
    </lineage>
</organism>
<feature type="transmembrane region" description="Helical" evidence="7">
    <location>
        <begin position="373"/>
        <end position="394"/>
    </location>
</feature>
<dbReference type="PANTHER" id="PTHR42718:SF42">
    <property type="entry name" value="EXPORT PROTEIN"/>
    <property type="match status" value="1"/>
</dbReference>
<comment type="subcellular location">
    <subcellularLocation>
        <location evidence="1">Cell membrane</location>
        <topology evidence="1">Multi-pass membrane protein</topology>
    </subcellularLocation>
</comment>
<dbReference type="Gene3D" id="1.20.1720.10">
    <property type="entry name" value="Multidrug resistance protein D"/>
    <property type="match status" value="1"/>
</dbReference>
<feature type="transmembrane region" description="Helical" evidence="7">
    <location>
        <begin position="308"/>
        <end position="326"/>
    </location>
</feature>